<keyword evidence="2" id="KW-1185">Reference proteome</keyword>
<reference evidence="2" key="1">
    <citation type="journal article" date="2017" name="Nat. Ecol. Evol.">
        <title>Genome expansion and lineage-specific genetic innovations in the forest pathogenic fungi Armillaria.</title>
        <authorList>
            <person name="Sipos G."/>
            <person name="Prasanna A.N."/>
            <person name="Walter M.C."/>
            <person name="O'Connor E."/>
            <person name="Balint B."/>
            <person name="Krizsan K."/>
            <person name="Kiss B."/>
            <person name="Hess J."/>
            <person name="Varga T."/>
            <person name="Slot J."/>
            <person name="Riley R."/>
            <person name="Boka B."/>
            <person name="Rigling D."/>
            <person name="Barry K."/>
            <person name="Lee J."/>
            <person name="Mihaltcheva S."/>
            <person name="LaButti K."/>
            <person name="Lipzen A."/>
            <person name="Waldron R."/>
            <person name="Moloney N.M."/>
            <person name="Sperisen C."/>
            <person name="Kredics L."/>
            <person name="Vagvoelgyi C."/>
            <person name="Patrignani A."/>
            <person name="Fitzpatrick D."/>
            <person name="Nagy I."/>
            <person name="Doyle S."/>
            <person name="Anderson J.B."/>
            <person name="Grigoriev I.V."/>
            <person name="Gueldener U."/>
            <person name="Muensterkoetter M."/>
            <person name="Nagy L.G."/>
        </authorList>
    </citation>
    <scope>NUCLEOTIDE SEQUENCE [LARGE SCALE GENOMIC DNA]</scope>
    <source>
        <strain evidence="2">C18/9</strain>
    </source>
</reference>
<dbReference type="AlphaFoldDB" id="A0A284QYM5"/>
<sequence>MPPTLQSASNPWNSPLRPVAAMVTITATVPQDIADLFIDCLKDEPEALRPCALAGALPSSATLQTSLRPKSTI</sequence>
<dbReference type="Proteomes" id="UP000219338">
    <property type="component" value="Unassembled WGS sequence"/>
</dbReference>
<proteinExistence type="predicted"/>
<name>A0A284QYM5_ARMOS</name>
<accession>A0A284QYM5</accession>
<dbReference type="EMBL" id="FUEG01000003">
    <property type="protein sequence ID" value="SJL01568.1"/>
    <property type="molecule type" value="Genomic_DNA"/>
</dbReference>
<protein>
    <submittedName>
        <fullName evidence="1">Uncharacterized protein</fullName>
    </submittedName>
</protein>
<gene>
    <name evidence="1" type="ORF">ARMOST_04890</name>
</gene>
<dbReference type="OrthoDB" id="2795598at2759"/>
<evidence type="ECO:0000313" key="2">
    <source>
        <dbReference type="Proteomes" id="UP000219338"/>
    </source>
</evidence>
<organism evidence="1 2">
    <name type="scientific">Armillaria ostoyae</name>
    <name type="common">Armillaria root rot fungus</name>
    <dbReference type="NCBI Taxonomy" id="47428"/>
    <lineage>
        <taxon>Eukaryota</taxon>
        <taxon>Fungi</taxon>
        <taxon>Dikarya</taxon>
        <taxon>Basidiomycota</taxon>
        <taxon>Agaricomycotina</taxon>
        <taxon>Agaricomycetes</taxon>
        <taxon>Agaricomycetidae</taxon>
        <taxon>Agaricales</taxon>
        <taxon>Marasmiineae</taxon>
        <taxon>Physalacriaceae</taxon>
        <taxon>Armillaria</taxon>
    </lineage>
</organism>
<evidence type="ECO:0000313" key="1">
    <source>
        <dbReference type="EMBL" id="SJL01568.1"/>
    </source>
</evidence>